<dbReference type="OrthoDB" id="9812295at2"/>
<organism evidence="2 3">
    <name type="scientific">Deinococcus cavernae</name>
    <dbReference type="NCBI Taxonomy" id="2320857"/>
    <lineage>
        <taxon>Bacteria</taxon>
        <taxon>Thermotogati</taxon>
        <taxon>Deinococcota</taxon>
        <taxon>Deinococci</taxon>
        <taxon>Deinococcales</taxon>
        <taxon>Deinococcaceae</taxon>
        <taxon>Deinococcus</taxon>
    </lineage>
</organism>
<dbReference type="SUPFAM" id="SSF54427">
    <property type="entry name" value="NTF2-like"/>
    <property type="match status" value="1"/>
</dbReference>
<gene>
    <name evidence="2" type="ORF">D3875_13595</name>
</gene>
<reference evidence="2 3" key="1">
    <citation type="submission" date="2018-09" db="EMBL/GenBank/DDBJ databases">
        <authorList>
            <person name="Zhu H."/>
        </authorList>
    </citation>
    <scope>NUCLEOTIDE SEQUENCE [LARGE SCALE GENOMIC DNA]</scope>
    <source>
        <strain evidence="2 3">K2S05-167</strain>
    </source>
</reference>
<proteinExistence type="predicted"/>
<protein>
    <submittedName>
        <fullName evidence="2">DUF4440 domain-containing protein</fullName>
    </submittedName>
</protein>
<dbReference type="Proteomes" id="UP000286287">
    <property type="component" value="Unassembled WGS sequence"/>
</dbReference>
<name>A0A418V8L2_9DEIO</name>
<dbReference type="AlphaFoldDB" id="A0A418V8L2"/>
<dbReference type="RefSeq" id="WP_119764553.1">
    <property type="nucleotide sequence ID" value="NZ_QYUJ01000014.1"/>
</dbReference>
<comment type="caution">
    <text evidence="2">The sequence shown here is derived from an EMBL/GenBank/DDBJ whole genome shotgun (WGS) entry which is preliminary data.</text>
</comment>
<dbReference type="Pfam" id="PF13474">
    <property type="entry name" value="SnoaL_3"/>
    <property type="match status" value="1"/>
</dbReference>
<evidence type="ECO:0000259" key="1">
    <source>
        <dbReference type="Pfam" id="PF13474"/>
    </source>
</evidence>
<dbReference type="Gene3D" id="3.10.450.50">
    <property type="match status" value="1"/>
</dbReference>
<evidence type="ECO:0000313" key="2">
    <source>
        <dbReference type="EMBL" id="RJF72429.1"/>
    </source>
</evidence>
<evidence type="ECO:0000313" key="3">
    <source>
        <dbReference type="Proteomes" id="UP000286287"/>
    </source>
</evidence>
<sequence length="145" mass="15933">MPIPDPAQLPAAYAEAVYARNVGAFLALYAENTRIFDAWESWQAAGKEALRHSTTEWFGSLGDEKVVITCQDIQAVSSDTLATLHALIEYRAVSADGQDLRAMQERVTWVMERTPAGWVVTHQHTSLPASFQTGKVMKLAPDSAI</sequence>
<feature type="domain" description="SnoaL-like" evidence="1">
    <location>
        <begin position="9"/>
        <end position="129"/>
    </location>
</feature>
<dbReference type="InterPro" id="IPR037401">
    <property type="entry name" value="SnoaL-like"/>
</dbReference>
<dbReference type="EMBL" id="QYUJ01000014">
    <property type="protein sequence ID" value="RJF72429.1"/>
    <property type="molecule type" value="Genomic_DNA"/>
</dbReference>
<accession>A0A418V8L2</accession>
<dbReference type="InterPro" id="IPR032710">
    <property type="entry name" value="NTF2-like_dom_sf"/>
</dbReference>
<keyword evidence="3" id="KW-1185">Reference proteome</keyword>